<keyword evidence="4" id="KW-1185">Reference proteome</keyword>
<dbReference type="PANTHER" id="PTHR13992">
    <property type="entry name" value="NUCLEAR RECEPTOR CO-REPRESSOR RELATED NCOR"/>
    <property type="match status" value="1"/>
</dbReference>
<dbReference type="InterPro" id="IPR009057">
    <property type="entry name" value="Homeodomain-like_sf"/>
</dbReference>
<dbReference type="CDD" id="cd00167">
    <property type="entry name" value="SANT"/>
    <property type="match status" value="2"/>
</dbReference>
<feature type="compositionally biased region" description="Polar residues" evidence="1">
    <location>
        <begin position="1678"/>
        <end position="1696"/>
    </location>
</feature>
<dbReference type="PROSITE" id="PS51293">
    <property type="entry name" value="SANT"/>
    <property type="match status" value="1"/>
</dbReference>
<evidence type="ECO:0000313" key="3">
    <source>
        <dbReference type="EMBL" id="OAX81358.1"/>
    </source>
</evidence>
<feature type="region of interest" description="Disordered" evidence="1">
    <location>
        <begin position="498"/>
        <end position="586"/>
    </location>
</feature>
<feature type="region of interest" description="Disordered" evidence="1">
    <location>
        <begin position="1831"/>
        <end position="1852"/>
    </location>
</feature>
<dbReference type="Gene3D" id="1.10.10.60">
    <property type="entry name" value="Homeodomain-like"/>
    <property type="match status" value="1"/>
</dbReference>
<feature type="compositionally biased region" description="Polar residues" evidence="1">
    <location>
        <begin position="562"/>
        <end position="577"/>
    </location>
</feature>
<feature type="region of interest" description="Disordered" evidence="1">
    <location>
        <begin position="1574"/>
        <end position="1696"/>
    </location>
</feature>
<dbReference type="Proteomes" id="UP000091918">
    <property type="component" value="Unassembled WGS sequence"/>
</dbReference>
<feature type="compositionally biased region" description="Polar residues" evidence="1">
    <location>
        <begin position="1745"/>
        <end position="1788"/>
    </location>
</feature>
<organism evidence="3 4">
    <name type="scientific">Emergomyces africanus</name>
    <dbReference type="NCBI Taxonomy" id="1955775"/>
    <lineage>
        <taxon>Eukaryota</taxon>
        <taxon>Fungi</taxon>
        <taxon>Dikarya</taxon>
        <taxon>Ascomycota</taxon>
        <taxon>Pezizomycotina</taxon>
        <taxon>Eurotiomycetes</taxon>
        <taxon>Eurotiomycetidae</taxon>
        <taxon>Onygenales</taxon>
        <taxon>Ajellomycetaceae</taxon>
        <taxon>Emergomyces</taxon>
    </lineage>
</organism>
<feature type="compositionally biased region" description="Basic and acidic residues" evidence="1">
    <location>
        <begin position="1123"/>
        <end position="1133"/>
    </location>
</feature>
<name>A0A1B7NX43_9EURO</name>
<reference evidence="3 4" key="1">
    <citation type="submission" date="2015-07" db="EMBL/GenBank/DDBJ databases">
        <title>Emmonsia species relationships and genome sequence.</title>
        <authorList>
            <person name="Cuomo C.A."/>
            <person name="Schwartz I.S."/>
            <person name="Kenyon C."/>
            <person name="de Hoog G.S."/>
            <person name="Govender N.P."/>
            <person name="Botha A."/>
            <person name="Moreno L."/>
            <person name="de Vries M."/>
            <person name="Munoz J.F."/>
            <person name="Stielow J.B."/>
        </authorList>
    </citation>
    <scope>NUCLEOTIDE SEQUENCE [LARGE SCALE GENOMIC DNA]</scope>
    <source>
        <strain evidence="3 4">CBS 136260</strain>
    </source>
</reference>
<dbReference type="Pfam" id="PF00249">
    <property type="entry name" value="Myb_DNA-binding"/>
    <property type="match status" value="2"/>
</dbReference>
<feature type="region of interest" description="Disordered" evidence="1">
    <location>
        <begin position="1502"/>
        <end position="1530"/>
    </location>
</feature>
<feature type="region of interest" description="Disordered" evidence="1">
    <location>
        <begin position="1296"/>
        <end position="1423"/>
    </location>
</feature>
<feature type="region of interest" description="Disordered" evidence="1">
    <location>
        <begin position="876"/>
        <end position="895"/>
    </location>
</feature>
<feature type="compositionally biased region" description="Basic and acidic residues" evidence="1">
    <location>
        <begin position="78"/>
        <end position="120"/>
    </location>
</feature>
<sequence length="1852" mass="205905">MASRFPPRERSPHRYNDRRLSTPHASSHIPTGPRASDDVNSTPLGREPPRGPKALIDSSRGAAFVPPGPRGRGFPGRSEFRDRERDRDPRDLREGPPPFRRDVDRDWCRRDRGFDSRDTRVPFGRGRSRSPPLRDFRDSREPGPRDSDPPRIRRNSRDGPIGSLNGLQDVSAHRGPSLRGRDRGDRERGRGRGLLDDREIFRRRSRSRDGWRDRERERDRDRDRDRDLERPDRFDRREDDRRLERDERERERLSERPEVWKKDRPAARFDSKIISTSSLAIPPALPTPSSPSILTTKKIANPEVHDSSRKFSMQAKGIGDPLQEPDRQAHPTALLDALKDRLIPQHSPPPSAPEVPAFGSMNSPKPAPDGIPSTSSTKARPPDKLATPTTESTFSKQENQRMDVSESVAEGILPPTGPKADRSDFEYSHDPRVSRPYGLDIGGKTEVPLHPGRHFPSSPRSPTTTTRDASGSVFVSSGKAIHPSFQKDARTQDIQLGLRVSPRPNSSPASPPASQSMRRSISQSRRSGSPSTLPSAPFRSPGPKTSPGIPFTSVPTGPRAFQRSNVPRGTSKASNQWVRPGYANRGPSIMNSASLMKRDMFEDKDRGSFGVSDLFKSHELECCPQWEDPKSSPAHERIDNLSHRVEDNIDGVAMQTQVEGHKLQATTSSTLEQVASPLMFGQSSSEESDEEDDLDEEDFNIGEKRFEREMQALASEMPPPTLNNPVIVELLLHIQMLGIIAEGVVPNYMNLPGAAIEVEKPDQPAAVIPVSAKEAQEIEIPQPSSPMTQAHTVPFLEVPSLENLPFLHSGPPTPFSDLEAYQETLLTHDRLKEALRGELVKQRKEITRQHEKLRQEYAGYYKPWRMTVEELDRKSRQEKITTPGPPTPPLATGTATTPGAIAEGRRGYKLNSELDFQNALIASTITAQEEQARRRVKEGPSKPDMSKEALIPDMIADQEKQALIFKDTNHAVEPAAAFEVFAFHPTPDDFTPEEQKVFMEAFLAHPKKWGKIAEYLPGRDFQACINHYYLTKQEFKYKAKLNRKYVRRRAKKAPATRNPKSNALMSDLGVRPEYEGDEAETPAVTDTGRPRRAAAPTFGEVVPDTENSTPTPSSGKRGSQTKDATEPGTEKAPSRRGGRGGGGRGGRRAKTQQSSLTAPIAAAPPKFETEEPVDVTPELVVTKVKEDQKDITSDELVSRPKSTKARSKEAVYTFDATELETLAKPAEPRSGSLQPTSYWSVPEQREFPDIIRHFGKDFEAISQYMRTKTPTMVKNYFQRRVDSGQTSLAEFAELAEAKKLSGEPPGPRPIPSIPPKRRYESTPSSVAPRLLAPNTETTEPVDVSLTSKPKPSLTAARPPAAQPRPQADMDRSQPRFYPLAQATTTPGTPLPLLSDETQPRSIRPQPSENQRNQQGPQVGYFSDERRDGRSVMAENAVLPHESQSQKLQQNVVSMQNPERGSSVHTQNMLGHSQPQDAQEGFRYQSLSQPLVFSQAQFLQQSQKSNPVTPVTRTHSRRASRAVPTPTVTSPVQGVLKQELDSPGVLRNDALVQSHSAFPPPSQLLGMIRQSPVVSPTKEVARPNSTPVQVCPDPPRHVPAKRSNIMNILNDDADEPPPRKRFATDQSSTVNTPQLYPLSRSISTQMQPVPPDESMDSSSQLQRQRPQYLPQQPQALHQSQAPSAASRSYPEYSSYSVGSMAGTRTASQDWMARLDPRGQQQAQATDHSLSRLPAQQTSNLGYVHTAQQPTANSGSNAHQQLQQQHRSSFNTPPSQHMQPTGLQSQSQHQPKTRKRDSPMTLHAEPFHPPSPGIATTHFLILAGCLRRSRLPQSKLPHQASPKHSSTLLIRRAA</sequence>
<feature type="compositionally biased region" description="Low complexity" evidence="1">
    <location>
        <begin position="456"/>
        <end position="467"/>
    </location>
</feature>
<protein>
    <recommendedName>
        <fullName evidence="2">SANT domain-containing protein</fullName>
    </recommendedName>
</protein>
<dbReference type="PANTHER" id="PTHR13992:SF39">
    <property type="entry name" value="SMRTER, ISOFORM G"/>
    <property type="match status" value="1"/>
</dbReference>
<dbReference type="EMBL" id="LGUA01000491">
    <property type="protein sequence ID" value="OAX81358.1"/>
    <property type="molecule type" value="Genomic_DNA"/>
</dbReference>
<dbReference type="SUPFAM" id="SSF46689">
    <property type="entry name" value="Homeodomain-like"/>
    <property type="match status" value="2"/>
</dbReference>
<feature type="compositionally biased region" description="Polar residues" evidence="1">
    <location>
        <begin position="1623"/>
        <end position="1646"/>
    </location>
</feature>
<feature type="compositionally biased region" description="Basic and acidic residues" evidence="1">
    <location>
        <begin position="1186"/>
        <end position="1198"/>
    </location>
</feature>
<feature type="region of interest" description="Disordered" evidence="1">
    <location>
        <begin position="1186"/>
        <end position="1209"/>
    </location>
</feature>
<feature type="region of interest" description="Disordered" evidence="1">
    <location>
        <begin position="1745"/>
        <end position="1810"/>
    </location>
</feature>
<feature type="compositionally biased region" description="Polar residues" evidence="1">
    <location>
        <begin position="1334"/>
        <end position="1349"/>
    </location>
</feature>
<comment type="caution">
    <text evidence="3">The sequence shown here is derived from an EMBL/GenBank/DDBJ whole genome shotgun (WGS) entry which is preliminary data.</text>
</comment>
<feature type="compositionally biased region" description="Polar residues" evidence="1">
    <location>
        <begin position="387"/>
        <end position="397"/>
    </location>
</feature>
<feature type="compositionally biased region" description="Low complexity" evidence="1">
    <location>
        <begin position="499"/>
        <end position="531"/>
    </location>
</feature>
<evidence type="ECO:0000259" key="2">
    <source>
        <dbReference type="PROSITE" id="PS51293"/>
    </source>
</evidence>
<feature type="compositionally biased region" description="Pro residues" evidence="1">
    <location>
        <begin position="1304"/>
        <end position="1314"/>
    </location>
</feature>
<proteinExistence type="predicted"/>
<feature type="compositionally biased region" description="Low complexity" evidence="1">
    <location>
        <begin position="1355"/>
        <end position="1366"/>
    </location>
</feature>
<feature type="region of interest" description="Disordered" evidence="1">
    <location>
        <begin position="1048"/>
        <end position="1174"/>
    </location>
</feature>
<feature type="domain" description="SANT" evidence="2">
    <location>
        <begin position="985"/>
        <end position="1036"/>
    </location>
</feature>
<dbReference type="GO" id="GO:0034967">
    <property type="term" value="C:Set3 complex"/>
    <property type="evidence" value="ECO:0007669"/>
    <property type="project" value="TreeGrafter"/>
</dbReference>
<dbReference type="Gene3D" id="1.20.58.1880">
    <property type="match status" value="1"/>
</dbReference>
<dbReference type="InterPro" id="IPR051571">
    <property type="entry name" value="N-CoR_corepressor"/>
</dbReference>
<feature type="region of interest" description="Disordered" evidence="1">
    <location>
        <begin position="1"/>
        <end position="475"/>
    </location>
</feature>
<feature type="compositionally biased region" description="Low complexity" evidence="1">
    <location>
        <begin position="1656"/>
        <end position="1677"/>
    </location>
</feature>
<dbReference type="STRING" id="1658172.A0A1B7NX43"/>
<feature type="compositionally biased region" description="Basic and acidic residues" evidence="1">
    <location>
        <begin position="132"/>
        <end position="157"/>
    </location>
</feature>
<feature type="compositionally biased region" description="Polar residues" evidence="1">
    <location>
        <begin position="1105"/>
        <end position="1122"/>
    </location>
</feature>
<feature type="compositionally biased region" description="Polar residues" evidence="1">
    <location>
        <begin position="1502"/>
        <end position="1512"/>
    </location>
</feature>
<feature type="compositionally biased region" description="Basic and acidic residues" evidence="1">
    <location>
        <begin position="179"/>
        <end position="271"/>
    </location>
</feature>
<feature type="compositionally biased region" description="Basic and acidic residues" evidence="1">
    <location>
        <begin position="419"/>
        <end position="433"/>
    </location>
</feature>
<feature type="compositionally biased region" description="Basic and acidic residues" evidence="1">
    <location>
        <begin position="1"/>
        <end position="20"/>
    </location>
</feature>
<dbReference type="OrthoDB" id="6133115at2759"/>
<dbReference type="SMART" id="SM00717">
    <property type="entry name" value="SANT"/>
    <property type="match status" value="2"/>
</dbReference>
<dbReference type="GO" id="GO:0006357">
    <property type="term" value="P:regulation of transcription by RNA polymerase II"/>
    <property type="evidence" value="ECO:0007669"/>
    <property type="project" value="TreeGrafter"/>
</dbReference>
<accession>A0A1B7NX43</accession>
<feature type="compositionally biased region" description="Polar residues" evidence="1">
    <location>
        <begin position="1395"/>
        <end position="1416"/>
    </location>
</feature>
<dbReference type="InterPro" id="IPR017884">
    <property type="entry name" value="SANT_dom"/>
</dbReference>
<gene>
    <name evidence="3" type="ORF">ACJ72_04298</name>
</gene>
<feature type="compositionally biased region" description="Low complexity" evidence="1">
    <location>
        <begin position="1378"/>
        <end position="1393"/>
    </location>
</feature>
<dbReference type="InterPro" id="IPR001005">
    <property type="entry name" value="SANT/Myb"/>
</dbReference>
<evidence type="ECO:0000313" key="4">
    <source>
        <dbReference type="Proteomes" id="UP000091918"/>
    </source>
</evidence>
<evidence type="ECO:0000256" key="1">
    <source>
        <dbReference type="SAM" id="MobiDB-lite"/>
    </source>
</evidence>